<gene>
    <name evidence="1" type="ORF">XD94_0262</name>
</gene>
<organism evidence="1 2">
    <name type="scientific">Mesotoga prima</name>
    <dbReference type="NCBI Taxonomy" id="1184387"/>
    <lineage>
        <taxon>Bacteria</taxon>
        <taxon>Thermotogati</taxon>
        <taxon>Thermotogota</taxon>
        <taxon>Thermotogae</taxon>
        <taxon>Kosmotogales</taxon>
        <taxon>Kosmotogaceae</taxon>
        <taxon>Mesotoga</taxon>
    </lineage>
</organism>
<evidence type="ECO:0000313" key="1">
    <source>
        <dbReference type="EMBL" id="KUK81923.1"/>
    </source>
</evidence>
<dbReference type="EMBL" id="LGGP01000025">
    <property type="protein sequence ID" value="KUK81923.1"/>
    <property type="molecule type" value="Genomic_DNA"/>
</dbReference>
<comment type="caution">
    <text evidence="1">The sequence shown here is derived from an EMBL/GenBank/DDBJ whole genome shotgun (WGS) entry which is preliminary data.</text>
</comment>
<protein>
    <submittedName>
        <fullName evidence="1">Uncharacterized protein</fullName>
    </submittedName>
</protein>
<dbReference type="Proteomes" id="UP000054092">
    <property type="component" value="Unassembled WGS sequence"/>
</dbReference>
<dbReference type="PATRIC" id="fig|1184387.3.peg.570"/>
<accession>A0A101HRZ2</accession>
<reference evidence="2" key="1">
    <citation type="journal article" date="2015" name="MBio">
        <title>Genome-Resolved Metagenomic Analysis Reveals Roles for Candidate Phyla and Other Microbial Community Members in Biogeochemical Transformations in Oil Reservoirs.</title>
        <authorList>
            <person name="Hu P."/>
            <person name="Tom L."/>
            <person name="Singh A."/>
            <person name="Thomas B.C."/>
            <person name="Baker B.J."/>
            <person name="Piceno Y.M."/>
            <person name="Andersen G.L."/>
            <person name="Banfield J.F."/>
        </authorList>
    </citation>
    <scope>NUCLEOTIDE SEQUENCE [LARGE SCALE GENOMIC DNA]</scope>
</reference>
<sequence length="384" mass="43912">MYLSLSVLRSRSEYAKKALAIFWRRIMEETIEWLLEGSAWVEYKTRLDLLIKDKENEDVIESRKRMLHCPEIKSLIAELQDWPGSVLTSHKNAGHLIHKLTFLADLGIRNDAPGVGEIIGKIFRHRSPQGPFQVLMNIPSKFGGLGTDQFAWALCDAPVTLYSLARMGFQEDARVLMAVEYLAKLVRDNGWPCAASPELGSFRGPGRKEDPCPYATLIMTKLLLEIPEFRKSSNVSLGVESLLSLWERRIDYHPYIFYMGTDFSKLKCPEVWFDILHVLDVVSRSSTKVNDHRINEMIEIVESKRTSSGRFIPESVWMAWKNWDFGQKKEPSRWLTLKVLKILGRYRAGGPDFSRILTDNDEGGSAVSVFLNFGEIHPFAVIFP</sequence>
<evidence type="ECO:0000313" key="2">
    <source>
        <dbReference type="Proteomes" id="UP000054092"/>
    </source>
</evidence>
<name>A0A101HRZ2_9BACT</name>
<dbReference type="AlphaFoldDB" id="A0A101HRZ2"/>
<proteinExistence type="predicted"/>